<evidence type="ECO:0000256" key="2">
    <source>
        <dbReference type="ARBA" id="ARBA00023002"/>
    </source>
</evidence>
<dbReference type="SMART" id="SM01008">
    <property type="entry name" value="Ald_Xan_dh_C"/>
    <property type="match status" value="1"/>
</dbReference>
<dbReference type="Gene3D" id="3.30.365.10">
    <property type="entry name" value="Aldehyde oxidase/xanthine dehydrogenase, molybdopterin binding domain"/>
    <property type="match status" value="4"/>
</dbReference>
<dbReference type="SUPFAM" id="SSF54665">
    <property type="entry name" value="CO dehydrogenase molybdoprotein N-domain-like"/>
    <property type="match status" value="1"/>
</dbReference>
<keyword evidence="1" id="KW-0500">Molybdenum</keyword>
<evidence type="ECO:0000313" key="5">
    <source>
        <dbReference type="Proteomes" id="UP000244081"/>
    </source>
</evidence>
<dbReference type="PANTHER" id="PTHR11908">
    <property type="entry name" value="XANTHINE DEHYDROGENASE"/>
    <property type="match status" value="1"/>
</dbReference>
<dbReference type="Proteomes" id="UP000244081">
    <property type="component" value="Unassembled WGS sequence"/>
</dbReference>
<dbReference type="AlphaFoldDB" id="A0A2T5VAY3"/>
<dbReference type="InterPro" id="IPR036856">
    <property type="entry name" value="Ald_Oxase/Xan_DH_a/b_sf"/>
</dbReference>
<dbReference type="GO" id="GO:0005506">
    <property type="term" value="F:iron ion binding"/>
    <property type="evidence" value="ECO:0007669"/>
    <property type="project" value="InterPro"/>
</dbReference>
<accession>A0A2T5VAY3</accession>
<dbReference type="EMBL" id="QAYG01000003">
    <property type="protein sequence ID" value="PTW60908.1"/>
    <property type="molecule type" value="Genomic_DNA"/>
</dbReference>
<protein>
    <submittedName>
        <fullName evidence="4">Carbon-monoxide dehydrogenase large subunit</fullName>
    </submittedName>
</protein>
<sequence>MIDPVTKPDPQWIREEDNRLVAGRGRYNDDLHFDNEAHMAFVRAPFASARITGIDCAAAREMPGVLAIVTGRDVREAGFGTISTIAPVKRADGSPLFHPPYAMICEERTRFVGDIVAAVVAETALQAEEAREAILVDYEDLAAVTDVAEAVRDGAPAVWDEVADNVAYVHRVGDMEAADAAFARAAFTVEADLRISRLVASPIEPRSAIALHDADADRFTLHVGVQNTHAVRDYTAGLMNIAPDRLRLVTHDVGGSFGMKNAPLPEYVLVLWLAKRLGRPVRWLSSRNEAFQGDPHARDQVSHAALALDADGRFLAVKVRTLANQGAYFNRNTPTSAIGNVGGLAGVYRTPTIAVEVFGIHTHTQPTTPYRGAGRPEATYIIERLIDLAAQKTGIDRVSLRRRNMIAPDEMPFRTGLTYTYDCGDFPAVLDSALEAADWAGFDARKAQSAANGLLRGIGIANPVEIAGGPFGKPFSEFAEIRFDETGKAMVLIGGQDVGQGTRSTFAQMTHDFLGLDRDRLEVVTGDTDAVARGTGTFGSRTMGSGGTALFRAAEEVKRRALAKAADHLEAAPGDITFEAGEFRIAGTDRAVALHALAAADPSGLSADAWEAPENATFPNGCHVAEVEIDPETGRTEVVAYTVVDDVGTVVNPALVKGQIHGGVAQGYAQAVGEAVVFEEGTGQLVTGSFMDYRMPRADDLPMIEVITHAVPTKVNPLGVKGAGEAGTVGALPCIVSAIMDALAACGIAHIDMPVTPERIWQAIRDARGPSGG</sequence>
<gene>
    <name evidence="4" type="ORF">C8N35_10389</name>
</gene>
<keyword evidence="5" id="KW-1185">Reference proteome</keyword>
<dbReference type="InterPro" id="IPR008274">
    <property type="entry name" value="AldOxase/xan_DH_MoCoBD1"/>
</dbReference>
<reference evidence="4 5" key="1">
    <citation type="submission" date="2018-04" db="EMBL/GenBank/DDBJ databases">
        <title>Genomic Encyclopedia of Archaeal and Bacterial Type Strains, Phase II (KMG-II): from individual species to whole genera.</title>
        <authorList>
            <person name="Goeker M."/>
        </authorList>
    </citation>
    <scope>NUCLEOTIDE SEQUENCE [LARGE SCALE GENOMIC DNA]</scope>
    <source>
        <strain evidence="4 5">DSM 23382</strain>
    </source>
</reference>
<dbReference type="Gene3D" id="3.90.1170.50">
    <property type="entry name" value="Aldehyde oxidase/xanthine dehydrogenase, a/b hammerhead"/>
    <property type="match status" value="1"/>
</dbReference>
<dbReference type="GO" id="GO:0016491">
    <property type="term" value="F:oxidoreductase activity"/>
    <property type="evidence" value="ECO:0007669"/>
    <property type="project" value="UniProtKB-KW"/>
</dbReference>
<dbReference type="SUPFAM" id="SSF56003">
    <property type="entry name" value="Molybdenum cofactor-binding domain"/>
    <property type="match status" value="1"/>
</dbReference>
<dbReference type="PANTHER" id="PTHR11908:SF132">
    <property type="entry name" value="ALDEHYDE OXIDASE 1-RELATED"/>
    <property type="match status" value="1"/>
</dbReference>
<proteinExistence type="predicted"/>
<dbReference type="InterPro" id="IPR000674">
    <property type="entry name" value="Ald_Oxase/Xan_DH_a/b"/>
</dbReference>
<dbReference type="Pfam" id="PF20256">
    <property type="entry name" value="MoCoBD_2"/>
    <property type="match status" value="1"/>
</dbReference>
<name>A0A2T5VAY3_9HYPH</name>
<dbReference type="InterPro" id="IPR037165">
    <property type="entry name" value="AldOxase/xan_DH_Mopterin-bd_sf"/>
</dbReference>
<feature type="domain" description="Aldehyde oxidase/xanthine dehydrogenase a/b hammerhead" evidence="3">
    <location>
        <begin position="22"/>
        <end position="142"/>
    </location>
</feature>
<evidence type="ECO:0000259" key="3">
    <source>
        <dbReference type="SMART" id="SM01008"/>
    </source>
</evidence>
<organism evidence="4 5">
    <name type="scientific">Breoghania corrubedonensis</name>
    <dbReference type="NCBI Taxonomy" id="665038"/>
    <lineage>
        <taxon>Bacteria</taxon>
        <taxon>Pseudomonadati</taxon>
        <taxon>Pseudomonadota</taxon>
        <taxon>Alphaproteobacteria</taxon>
        <taxon>Hyphomicrobiales</taxon>
        <taxon>Stappiaceae</taxon>
        <taxon>Breoghania</taxon>
    </lineage>
</organism>
<dbReference type="Pfam" id="PF02738">
    <property type="entry name" value="MoCoBD_1"/>
    <property type="match status" value="1"/>
</dbReference>
<dbReference type="Pfam" id="PF01315">
    <property type="entry name" value="Ald_Xan_dh_C"/>
    <property type="match status" value="1"/>
</dbReference>
<dbReference type="RefSeq" id="WP_245926757.1">
    <property type="nucleotide sequence ID" value="NZ_QAYG01000003.1"/>
</dbReference>
<evidence type="ECO:0000256" key="1">
    <source>
        <dbReference type="ARBA" id="ARBA00022505"/>
    </source>
</evidence>
<evidence type="ECO:0000313" key="4">
    <source>
        <dbReference type="EMBL" id="PTW60908.1"/>
    </source>
</evidence>
<dbReference type="InterPro" id="IPR046867">
    <property type="entry name" value="AldOxase/xan_DH_MoCoBD2"/>
</dbReference>
<dbReference type="InterPro" id="IPR016208">
    <property type="entry name" value="Ald_Oxase/xanthine_DH-like"/>
</dbReference>
<comment type="caution">
    <text evidence="4">The sequence shown here is derived from an EMBL/GenBank/DDBJ whole genome shotgun (WGS) entry which is preliminary data.</text>
</comment>
<keyword evidence="2" id="KW-0560">Oxidoreductase</keyword>